<dbReference type="InterPro" id="IPR047057">
    <property type="entry name" value="MerR_fam"/>
</dbReference>
<dbReference type="AlphaFoldDB" id="A0AA37S0Z5"/>
<dbReference type="Gene3D" id="1.10.1660.10">
    <property type="match status" value="1"/>
</dbReference>
<dbReference type="GO" id="GO:0003700">
    <property type="term" value="F:DNA-binding transcription factor activity"/>
    <property type="evidence" value="ECO:0007669"/>
    <property type="project" value="InterPro"/>
</dbReference>
<name>A0AA37S0Z5_9GAMM</name>
<dbReference type="GeneID" id="99694181"/>
<dbReference type="PRINTS" id="PR00040">
    <property type="entry name" value="HTHMERR"/>
</dbReference>
<organism evidence="3 4">
    <name type="scientific">Pseudoalteromonas tetraodonis GFC</name>
    <dbReference type="NCBI Taxonomy" id="1315271"/>
    <lineage>
        <taxon>Bacteria</taxon>
        <taxon>Pseudomonadati</taxon>
        <taxon>Pseudomonadota</taxon>
        <taxon>Gammaproteobacteria</taxon>
        <taxon>Alteromonadales</taxon>
        <taxon>Pseudoalteromonadaceae</taxon>
        <taxon>Pseudoalteromonas</taxon>
    </lineage>
</organism>
<accession>A0AA37S0Z5</accession>
<dbReference type="SUPFAM" id="SSF46955">
    <property type="entry name" value="Putative DNA-binding domain"/>
    <property type="match status" value="1"/>
</dbReference>
<evidence type="ECO:0000259" key="2">
    <source>
        <dbReference type="PROSITE" id="PS50937"/>
    </source>
</evidence>
<reference evidence="3" key="1">
    <citation type="journal article" date="2014" name="Int. J. Syst. Evol. Microbiol.">
        <title>Complete genome sequence of Corynebacterium casei LMG S-19264T (=DSM 44701T), isolated from a smear-ripened cheese.</title>
        <authorList>
            <consortium name="US DOE Joint Genome Institute (JGI-PGF)"/>
            <person name="Walter F."/>
            <person name="Albersmeier A."/>
            <person name="Kalinowski J."/>
            <person name="Ruckert C."/>
        </authorList>
    </citation>
    <scope>NUCLEOTIDE SEQUENCE</scope>
    <source>
        <strain evidence="3">NBRC 103034</strain>
    </source>
</reference>
<feature type="domain" description="HTH merR-type" evidence="2">
    <location>
        <begin position="1"/>
        <end position="69"/>
    </location>
</feature>
<dbReference type="CDD" id="cd04784">
    <property type="entry name" value="HTH_CadR-PbrR"/>
    <property type="match status" value="1"/>
</dbReference>
<protein>
    <submittedName>
        <fullName evidence="3">Transcriptional regulator</fullName>
    </submittedName>
</protein>
<gene>
    <name evidence="3" type="ORF">GCM10007914_06880</name>
</gene>
<dbReference type="Proteomes" id="UP001161408">
    <property type="component" value="Unassembled WGS sequence"/>
</dbReference>
<proteinExistence type="predicted"/>
<dbReference type="RefSeq" id="WP_004588889.1">
    <property type="nucleotide sequence ID" value="NZ_BJXY01000006.1"/>
</dbReference>
<dbReference type="InterPro" id="IPR011791">
    <property type="entry name" value="CadR-PbrR"/>
</dbReference>
<dbReference type="Pfam" id="PF13411">
    <property type="entry name" value="MerR_1"/>
    <property type="match status" value="1"/>
</dbReference>
<dbReference type="InterPro" id="IPR009061">
    <property type="entry name" value="DNA-bd_dom_put_sf"/>
</dbReference>
<dbReference type="GO" id="GO:0046872">
    <property type="term" value="F:metal ion binding"/>
    <property type="evidence" value="ECO:0007669"/>
    <property type="project" value="InterPro"/>
</dbReference>
<evidence type="ECO:0000313" key="3">
    <source>
        <dbReference type="EMBL" id="GLQ01807.1"/>
    </source>
</evidence>
<dbReference type="SMART" id="SM00422">
    <property type="entry name" value="HTH_MERR"/>
    <property type="match status" value="1"/>
</dbReference>
<dbReference type="EMBL" id="BSNE01000002">
    <property type="protein sequence ID" value="GLQ01807.1"/>
    <property type="molecule type" value="Genomic_DNA"/>
</dbReference>
<dbReference type="PANTHER" id="PTHR30204">
    <property type="entry name" value="REDOX-CYCLING DRUG-SENSING TRANSCRIPTIONAL ACTIVATOR SOXR"/>
    <property type="match status" value="1"/>
</dbReference>
<dbReference type="GO" id="GO:0003677">
    <property type="term" value="F:DNA binding"/>
    <property type="evidence" value="ECO:0007669"/>
    <property type="project" value="UniProtKB-KW"/>
</dbReference>
<reference evidence="3" key="2">
    <citation type="submission" date="2023-01" db="EMBL/GenBank/DDBJ databases">
        <title>Draft genome sequence of Pseudoalteromonas tetraodonis strain NBRC 103034.</title>
        <authorList>
            <person name="Sun Q."/>
            <person name="Mori K."/>
        </authorList>
    </citation>
    <scope>NUCLEOTIDE SEQUENCE</scope>
    <source>
        <strain evidence="3">NBRC 103034</strain>
    </source>
</reference>
<keyword evidence="1" id="KW-0238">DNA-binding</keyword>
<dbReference type="PANTHER" id="PTHR30204:SF92">
    <property type="entry name" value="HTH-TYPE TRANSCRIPTIONAL REGULATOR ZNTR"/>
    <property type="match status" value="1"/>
</dbReference>
<evidence type="ECO:0000313" key="4">
    <source>
        <dbReference type="Proteomes" id="UP001161408"/>
    </source>
</evidence>
<keyword evidence="4" id="KW-1185">Reference proteome</keyword>
<evidence type="ECO:0000256" key="1">
    <source>
        <dbReference type="ARBA" id="ARBA00023125"/>
    </source>
</evidence>
<sequence>MKIGELSKTSGYSVQTIRYYEKEGLLSDPDRTEGNFRLYSNKAFKELEFVKHCRSLDIPLNDIKRLIELKNKPEESCSSVNALIDRQLTLVNQRMKELNALKKELKLMASSCGSDGTIEVCGIIKSLDS</sequence>
<dbReference type="GO" id="GO:0045893">
    <property type="term" value="P:positive regulation of DNA-templated transcription"/>
    <property type="evidence" value="ECO:0007669"/>
    <property type="project" value="InterPro"/>
</dbReference>
<comment type="caution">
    <text evidence="3">The sequence shown here is derived from an EMBL/GenBank/DDBJ whole genome shotgun (WGS) entry which is preliminary data.</text>
</comment>
<dbReference type="InterPro" id="IPR000551">
    <property type="entry name" value="MerR-type_HTH_dom"/>
</dbReference>
<dbReference type="PROSITE" id="PS50937">
    <property type="entry name" value="HTH_MERR_2"/>
    <property type="match status" value="1"/>
</dbReference>